<dbReference type="Pfam" id="PF08327">
    <property type="entry name" value="AHSA1"/>
    <property type="match status" value="1"/>
</dbReference>
<dbReference type="RefSeq" id="WP_377196999.1">
    <property type="nucleotide sequence ID" value="NZ_JBHUHF010000001.1"/>
</dbReference>
<name>A0ABW4V4S2_9MICO</name>
<comment type="similarity">
    <text evidence="1">Belongs to the AHA1 family.</text>
</comment>
<dbReference type="InterPro" id="IPR023393">
    <property type="entry name" value="START-like_dom_sf"/>
</dbReference>
<evidence type="ECO:0000256" key="1">
    <source>
        <dbReference type="ARBA" id="ARBA00006817"/>
    </source>
</evidence>
<reference evidence="4" key="1">
    <citation type="journal article" date="2019" name="Int. J. Syst. Evol. Microbiol.">
        <title>The Global Catalogue of Microorganisms (GCM) 10K type strain sequencing project: providing services to taxonomists for standard genome sequencing and annotation.</title>
        <authorList>
            <consortium name="The Broad Institute Genomics Platform"/>
            <consortium name="The Broad Institute Genome Sequencing Center for Infectious Disease"/>
            <person name="Wu L."/>
            <person name="Ma J."/>
        </authorList>
    </citation>
    <scope>NUCLEOTIDE SEQUENCE [LARGE SCALE GENOMIC DNA]</scope>
    <source>
        <strain evidence="4">CCM 7043</strain>
    </source>
</reference>
<evidence type="ECO:0000313" key="3">
    <source>
        <dbReference type="EMBL" id="MFD2025083.1"/>
    </source>
</evidence>
<evidence type="ECO:0000259" key="2">
    <source>
        <dbReference type="Pfam" id="PF08327"/>
    </source>
</evidence>
<accession>A0ABW4V4S2</accession>
<gene>
    <name evidence="3" type="ORF">ACFSL2_06120</name>
</gene>
<proteinExistence type="inferred from homology"/>
<dbReference type="Proteomes" id="UP001597338">
    <property type="component" value="Unassembled WGS sequence"/>
</dbReference>
<dbReference type="CDD" id="cd07826">
    <property type="entry name" value="SRPBCC_CalC_Aha1-like_9"/>
    <property type="match status" value="1"/>
</dbReference>
<protein>
    <submittedName>
        <fullName evidence="3">SRPBCC family protein</fullName>
    </submittedName>
</protein>
<organism evidence="3 4">
    <name type="scientific">Promicromonospora aerolata</name>
    <dbReference type="NCBI Taxonomy" id="195749"/>
    <lineage>
        <taxon>Bacteria</taxon>
        <taxon>Bacillati</taxon>
        <taxon>Actinomycetota</taxon>
        <taxon>Actinomycetes</taxon>
        <taxon>Micrococcales</taxon>
        <taxon>Promicromonosporaceae</taxon>
        <taxon>Promicromonospora</taxon>
    </lineage>
</organism>
<feature type="domain" description="Activator of Hsp90 ATPase homologue 1/2-like C-terminal" evidence="2">
    <location>
        <begin position="24"/>
        <end position="156"/>
    </location>
</feature>
<sequence length="177" mass="19610">MSTDQRLQVTAPGDREIVMSRPFDAPAGLVFDALTTPHLLARWYGARGWRLVDCTVDLRVGGRWRFVSRGTDGAEMAQSGTYREVERASRLVYTEVFDDQSYPGETLVAHSLTEAAGTTTLTSHLLYPSPEAREITLRYPMTRGVGQSYERLDAALSELTHSGADQPGVTHPQKEQP</sequence>
<dbReference type="Gene3D" id="3.30.530.20">
    <property type="match status" value="1"/>
</dbReference>
<dbReference type="InterPro" id="IPR013538">
    <property type="entry name" value="ASHA1/2-like_C"/>
</dbReference>
<comment type="caution">
    <text evidence="3">The sequence shown here is derived from an EMBL/GenBank/DDBJ whole genome shotgun (WGS) entry which is preliminary data.</text>
</comment>
<keyword evidence="4" id="KW-1185">Reference proteome</keyword>
<dbReference type="SUPFAM" id="SSF55961">
    <property type="entry name" value="Bet v1-like"/>
    <property type="match status" value="1"/>
</dbReference>
<dbReference type="EMBL" id="JBHUHF010000001">
    <property type="protein sequence ID" value="MFD2025083.1"/>
    <property type="molecule type" value="Genomic_DNA"/>
</dbReference>
<evidence type="ECO:0000313" key="4">
    <source>
        <dbReference type="Proteomes" id="UP001597338"/>
    </source>
</evidence>